<evidence type="ECO:0000313" key="2">
    <source>
        <dbReference type="Proteomes" id="UP001549204"/>
    </source>
</evidence>
<reference evidence="1 2" key="1">
    <citation type="submission" date="2024-06" db="EMBL/GenBank/DDBJ databases">
        <title>Genomic Encyclopedia of Type Strains, Phase IV (KMG-IV): sequencing the most valuable type-strain genomes for metagenomic binning, comparative biology and taxonomic classification.</title>
        <authorList>
            <person name="Goeker M."/>
        </authorList>
    </citation>
    <scope>NUCLEOTIDE SEQUENCE [LARGE SCALE GENOMIC DNA]</scope>
    <source>
        <strain evidence="1 2">DSM 100022</strain>
    </source>
</reference>
<dbReference type="Proteomes" id="UP001549204">
    <property type="component" value="Unassembled WGS sequence"/>
</dbReference>
<evidence type="ECO:0000313" key="1">
    <source>
        <dbReference type="EMBL" id="MET3577515.1"/>
    </source>
</evidence>
<organism evidence="1 2">
    <name type="scientific">Mesorhizobium robiniae</name>
    <dbReference type="NCBI Taxonomy" id="559315"/>
    <lineage>
        <taxon>Bacteria</taxon>
        <taxon>Pseudomonadati</taxon>
        <taxon>Pseudomonadota</taxon>
        <taxon>Alphaproteobacteria</taxon>
        <taxon>Hyphomicrobiales</taxon>
        <taxon>Phyllobacteriaceae</taxon>
        <taxon>Mesorhizobium</taxon>
    </lineage>
</organism>
<name>A0ABV2GGU8_9HYPH</name>
<proteinExistence type="predicted"/>
<keyword evidence="2" id="KW-1185">Reference proteome</keyword>
<sequence length="127" mass="14666">MVRRWRTKATRPRLRHRLRYLLRWHLAQPAVAGGTFRRDPEATSLVELRMTALRPHVGRLSTLSSIPNAAVRSVVVMGSRQLCNPMDWRLSAGMIPPEERIRTNGRSMNSRDLYRWALGELLIPNLT</sequence>
<comment type="caution">
    <text evidence="1">The sequence shown here is derived from an EMBL/GenBank/DDBJ whole genome shotgun (WGS) entry which is preliminary data.</text>
</comment>
<gene>
    <name evidence="1" type="ORF">ABID19_000530</name>
</gene>
<evidence type="ECO:0008006" key="3">
    <source>
        <dbReference type="Google" id="ProtNLM"/>
    </source>
</evidence>
<accession>A0ABV2GGU8</accession>
<dbReference type="EMBL" id="JBEPMC010000001">
    <property type="protein sequence ID" value="MET3577515.1"/>
    <property type="molecule type" value="Genomic_DNA"/>
</dbReference>
<protein>
    <recommendedName>
        <fullName evidence="3">Transposase</fullName>
    </recommendedName>
</protein>